<keyword evidence="3" id="KW-0021">Allosteric enzyme</keyword>
<dbReference type="NCBIfam" id="TIGR02094">
    <property type="entry name" value="more_P_ylases"/>
    <property type="match status" value="1"/>
</dbReference>
<dbReference type="Proteomes" id="UP001319121">
    <property type="component" value="Chromosome"/>
</dbReference>
<keyword evidence="7" id="KW-1185">Reference proteome</keyword>
<evidence type="ECO:0000313" key="6">
    <source>
        <dbReference type="EMBL" id="BBI99796.1"/>
    </source>
</evidence>
<reference evidence="6 7" key="1">
    <citation type="submission" date="2019-03" db="EMBL/GenBank/DDBJ databases">
        <title>Complete genome sequence of Ferrigenium kumadai strain An22, a microaerophilic iron-oxidizing bacterium isolated from a paddy field soil.</title>
        <authorList>
            <person name="Watanabe T."/>
            <person name="Asakawa S."/>
        </authorList>
    </citation>
    <scope>NUCLEOTIDE SEQUENCE [LARGE SCALE GENOMIC DNA]</scope>
    <source>
        <strain evidence="6 7">An22</strain>
    </source>
</reference>
<dbReference type="InterPro" id="IPR052182">
    <property type="entry name" value="Glycogen/Maltodextrin_Phosph"/>
</dbReference>
<proteinExistence type="inferred from homology"/>
<gene>
    <name evidence="6" type="ORF">FGKAn22_14890</name>
</gene>
<dbReference type="InterPro" id="IPR011834">
    <property type="entry name" value="Agluc_phsphrylas"/>
</dbReference>
<dbReference type="Pfam" id="PF00343">
    <property type="entry name" value="Phosphorylase"/>
    <property type="match status" value="1"/>
</dbReference>
<dbReference type="EMBL" id="AP019536">
    <property type="protein sequence ID" value="BBI99796.1"/>
    <property type="molecule type" value="Genomic_DNA"/>
</dbReference>
<dbReference type="InterPro" id="IPR024517">
    <property type="entry name" value="Glycogen_phosphorylase_DUF3417"/>
</dbReference>
<evidence type="ECO:0000256" key="3">
    <source>
        <dbReference type="ARBA" id="ARBA00022533"/>
    </source>
</evidence>
<dbReference type="GO" id="GO:0005975">
    <property type="term" value="P:carbohydrate metabolic process"/>
    <property type="evidence" value="ECO:0007669"/>
    <property type="project" value="InterPro"/>
</dbReference>
<evidence type="ECO:0000259" key="5">
    <source>
        <dbReference type="Pfam" id="PF11897"/>
    </source>
</evidence>
<feature type="domain" description="DUF3417" evidence="5">
    <location>
        <begin position="11"/>
        <end position="118"/>
    </location>
</feature>
<dbReference type="PIRSF" id="PIRSF000460">
    <property type="entry name" value="Pprylas_GlgP"/>
    <property type="match status" value="1"/>
</dbReference>
<name>A0AAN1T022_9PROT</name>
<dbReference type="RefSeq" id="WP_212785060.1">
    <property type="nucleotide sequence ID" value="NZ_AP019536.1"/>
</dbReference>
<dbReference type="PANTHER" id="PTHR42655:SF1">
    <property type="entry name" value="GLYCOGEN PHOSPHORYLASE"/>
    <property type="match status" value="1"/>
</dbReference>
<dbReference type="GO" id="GO:0030170">
    <property type="term" value="F:pyridoxal phosphate binding"/>
    <property type="evidence" value="ECO:0007669"/>
    <property type="project" value="InterPro"/>
</dbReference>
<keyword evidence="4" id="KW-0663">Pyridoxal phosphate</keyword>
<dbReference type="AlphaFoldDB" id="A0AAN1T022"/>
<dbReference type="SUPFAM" id="SSF53756">
    <property type="entry name" value="UDP-Glycosyltransferase/glycogen phosphorylase"/>
    <property type="match status" value="1"/>
</dbReference>
<protein>
    <submittedName>
        <fullName evidence="6">Alpha-glucan phosphorylase</fullName>
    </submittedName>
</protein>
<sequence length="840" mass="95309">MHITHYLPRALPEPLAGLTTLALDLRWSWHHGTDTLWRTVDPQLWEETRNPWLILESVSDQRLEDLAADAQFIEALRQQLEMKEQHFQGETWFASQYGSTFQGYVAYFSMEFGLSESLPIYSGGLGVLAGDLMKTACDLGVPLVGIGLLYQQGYFRQALDAQGEQIEFYPYNDPTMLPVVPLTDDSGEWVNVTVELPGRLLRLRVWHVEVGRRSLFLLDSNDPLNNPGDRGITSELYGSGQKSAQEMRLQQEIVLGIGGWRLLEKMGIECPVCHLNEGHAAFAILERAHSFMLHSKLPFDVALRATRAGNLFTSHTPVEAGFDRFPPELLLRYFRDYAKQLGISEDQLLALGRSDAYDHGEPFNMAYLAFRGAGAVNGVSRLHGRVSRHIFQPLFPRWPTAEVPVAYVTNGVHAATWDSAVADTLWTNACGKMRWLGTLETIESALRCVDDQALWDFRCQGRHALVEFLNPRLVRQNDNHEGLHEQTKGLAPDFLTLGFARRFTGYKRTNLLLHDPQRLTRLLTSRDRPVQLVIAGKAHPQDSEGKRMIREWTDYLRQPELQGRVVFMEDYNLVVAAEMVQGVDIWINTPRRPWEASGTSGMKVLVNGGLNLSELDGWWAEAYRPELGWALGDRQEHHDTAAWDAAEAEQLYRLLEEEVVPSFYRRDVNGLPHEWIARMRESMAQLSAQFSSNRMLREYTERFYVPMAETCKQRHDDNAALAAGIEEWHTLLRQHWDKLYFGNITAEAIAEGIRFQVQVYLDGLPPDAVSVELYAEDPAGGQPLRRPLTRTAALLGVNNAYLYEGTVAQDRPASDYTSRIVPSHPSALVPLEAAFITWYK</sequence>
<dbReference type="InterPro" id="IPR000811">
    <property type="entry name" value="Glyco_trans_35"/>
</dbReference>
<evidence type="ECO:0000256" key="4">
    <source>
        <dbReference type="PIRSR" id="PIRSR000460-1"/>
    </source>
</evidence>
<comment type="similarity">
    <text evidence="2">Belongs to the glycogen phosphorylase family.</text>
</comment>
<feature type="modified residue" description="N6-(pyridoxal phosphate)lysine" evidence="4">
    <location>
        <position position="603"/>
    </location>
</feature>
<dbReference type="GO" id="GO:0008184">
    <property type="term" value="F:glycogen phosphorylase activity"/>
    <property type="evidence" value="ECO:0007669"/>
    <property type="project" value="InterPro"/>
</dbReference>
<accession>A0AAN1T022</accession>
<evidence type="ECO:0000256" key="2">
    <source>
        <dbReference type="ARBA" id="ARBA00006047"/>
    </source>
</evidence>
<dbReference type="Pfam" id="PF11897">
    <property type="entry name" value="DUF3417"/>
    <property type="match status" value="1"/>
</dbReference>
<evidence type="ECO:0000256" key="1">
    <source>
        <dbReference type="ARBA" id="ARBA00001275"/>
    </source>
</evidence>
<organism evidence="6 7">
    <name type="scientific">Ferrigenium kumadai</name>
    <dbReference type="NCBI Taxonomy" id="1682490"/>
    <lineage>
        <taxon>Bacteria</taxon>
        <taxon>Pseudomonadati</taxon>
        <taxon>Pseudomonadota</taxon>
        <taxon>Betaproteobacteria</taxon>
        <taxon>Nitrosomonadales</taxon>
        <taxon>Gallionellaceae</taxon>
        <taxon>Ferrigenium</taxon>
    </lineage>
</organism>
<evidence type="ECO:0000313" key="7">
    <source>
        <dbReference type="Proteomes" id="UP001319121"/>
    </source>
</evidence>
<dbReference type="KEGG" id="fku:FGKAn22_14890"/>
<dbReference type="Gene3D" id="3.40.50.2000">
    <property type="entry name" value="Glycogen Phosphorylase B"/>
    <property type="match status" value="3"/>
</dbReference>
<comment type="catalytic activity">
    <reaction evidence="1">
        <text>[(1-&gt;4)-alpha-D-glucosyl](n) + phosphate = [(1-&gt;4)-alpha-D-glucosyl](n-1) + alpha-D-glucose 1-phosphate</text>
        <dbReference type="Rhea" id="RHEA:41732"/>
        <dbReference type="Rhea" id="RHEA-COMP:9584"/>
        <dbReference type="Rhea" id="RHEA-COMP:9586"/>
        <dbReference type="ChEBI" id="CHEBI:15444"/>
        <dbReference type="ChEBI" id="CHEBI:43474"/>
        <dbReference type="ChEBI" id="CHEBI:58601"/>
        <dbReference type="EC" id="2.4.1.1"/>
    </reaction>
</comment>
<dbReference type="PANTHER" id="PTHR42655">
    <property type="entry name" value="GLYCOGEN PHOSPHORYLASE"/>
    <property type="match status" value="1"/>
</dbReference>